<accession>A0ABS6WF79</accession>
<evidence type="ECO:0000313" key="2">
    <source>
        <dbReference type="Proteomes" id="UP000700815"/>
    </source>
</evidence>
<name>A0ABS6WF79_9BIFI</name>
<comment type="caution">
    <text evidence="1">The sequence shown here is derived from an EMBL/GenBank/DDBJ whole genome shotgun (WGS) entry which is preliminary data.</text>
</comment>
<gene>
    <name evidence="1" type="ORF">KIH79_06875</name>
</gene>
<keyword evidence="2" id="KW-1185">Reference proteome</keyword>
<protein>
    <submittedName>
        <fullName evidence="1">Uncharacterized protein</fullName>
    </submittedName>
</protein>
<proteinExistence type="predicted"/>
<organism evidence="1 2">
    <name type="scientific">Bifidobacterium miconis</name>
    <dbReference type="NCBI Taxonomy" id="2834435"/>
    <lineage>
        <taxon>Bacteria</taxon>
        <taxon>Bacillati</taxon>
        <taxon>Actinomycetota</taxon>
        <taxon>Actinomycetes</taxon>
        <taxon>Bifidobacteriales</taxon>
        <taxon>Bifidobacteriaceae</taxon>
        <taxon>Bifidobacterium</taxon>
    </lineage>
</organism>
<reference evidence="1 2" key="1">
    <citation type="submission" date="2021-05" db="EMBL/GenBank/DDBJ databases">
        <title>Phylogenetic classification of ten novel species belonging to the genus Bifidobacterium comprising B. colchicus sp. nov., B. abeli sp. nov., B. bicoloris sp. nov., B. guerezis sp. nov., B. rosaliae sp. nov., B. santillanensis sp. nov., B. argentati sp. nov., B. amazzoni sp. nov., B. pluviali sp. nov., and B. pinnaculum sp. nov.</title>
        <authorList>
            <person name="Lugli G.A."/>
            <person name="Ruiz Garcia L."/>
            <person name="Margolles A."/>
            <person name="Ventura M."/>
        </authorList>
    </citation>
    <scope>NUCLEOTIDE SEQUENCE [LARGE SCALE GENOMIC DNA]</scope>
    <source>
        <strain evidence="1 2">82T10</strain>
    </source>
</reference>
<dbReference type="Proteomes" id="UP000700815">
    <property type="component" value="Unassembled WGS sequence"/>
</dbReference>
<evidence type="ECO:0000313" key="1">
    <source>
        <dbReference type="EMBL" id="MBW3092673.1"/>
    </source>
</evidence>
<dbReference type="EMBL" id="JAHBBH010000016">
    <property type="protein sequence ID" value="MBW3092673.1"/>
    <property type="molecule type" value="Genomic_DNA"/>
</dbReference>
<sequence>MATFAETETQPLLVEYRPIPVSYSPRAAARISLLSSAYCVRIQKYNSPTSNARKGIVASPEIPPLASTLHHGVSLQRLQTLIHLQSFATGILSRSRQNTGIVLTYLTGFPHSAVQTIGHATGEKTMWGYSYHKRKART</sequence>
<dbReference type="RefSeq" id="WP_219058741.1">
    <property type="nucleotide sequence ID" value="NZ_JAHBBH010000016.1"/>
</dbReference>